<dbReference type="Pfam" id="PF18937">
    <property type="entry name" value="DUF5685"/>
    <property type="match status" value="1"/>
</dbReference>
<evidence type="ECO:0000313" key="1">
    <source>
        <dbReference type="EMBL" id="SEM56371.1"/>
    </source>
</evidence>
<proteinExistence type="predicted"/>
<sequence length="292" mass="33595">MFGYIKPFKPQLRICEYDTYKAVYCGLCKQLGSSYGLAARFTLSYDFAFLSILSMALEEKTPHFCKERCFANPLKKKYCCHLNESSLFSACTAMIMLYYKVEDNYRDSKFWGKLLMLFAKPFVSSARKKAMLQYPELDTIVAEMMRQQFALEQASCTSIDEAAEPTATSLAQICEMLGKDDIQKRILNRFGYLLGRWIYLIDAVDDLENDMKTGSYNAFILENHLTPQSDLSKIRTITVATLNQTAAEIAKTYELLKLKRYKSILDNVIYLGLKNSLNLIEEKRSNIHDRSL</sequence>
<reference evidence="1 2" key="1">
    <citation type="submission" date="2016-10" db="EMBL/GenBank/DDBJ databases">
        <authorList>
            <person name="de Groot N.N."/>
        </authorList>
    </citation>
    <scope>NUCLEOTIDE SEQUENCE [LARGE SCALE GENOMIC DNA]</scope>
    <source>
        <strain evidence="1 2">CGMCC 1.5070</strain>
    </source>
</reference>
<accession>A0A1H7ZDQ0</accession>
<dbReference type="EMBL" id="FOCG01000001">
    <property type="protein sequence ID" value="SEM56371.1"/>
    <property type="molecule type" value="Genomic_DNA"/>
</dbReference>
<keyword evidence="2" id="KW-1185">Reference proteome</keyword>
<gene>
    <name evidence="1" type="ORF">SAMN05216180_0597</name>
</gene>
<organism evidence="1 2">
    <name type="scientific">Hydrogenoanaerobacterium saccharovorans</name>
    <dbReference type="NCBI Taxonomy" id="474960"/>
    <lineage>
        <taxon>Bacteria</taxon>
        <taxon>Bacillati</taxon>
        <taxon>Bacillota</taxon>
        <taxon>Clostridia</taxon>
        <taxon>Eubacteriales</taxon>
        <taxon>Oscillospiraceae</taxon>
        <taxon>Hydrogenoanaerobacterium</taxon>
    </lineage>
</organism>
<dbReference type="AlphaFoldDB" id="A0A1H7ZDQ0"/>
<dbReference type="InterPro" id="IPR043740">
    <property type="entry name" value="DUF5685"/>
</dbReference>
<dbReference type="Proteomes" id="UP000199158">
    <property type="component" value="Unassembled WGS sequence"/>
</dbReference>
<name>A0A1H7ZDQ0_9FIRM</name>
<dbReference type="STRING" id="474960.SAMN05216180_0597"/>
<evidence type="ECO:0000313" key="2">
    <source>
        <dbReference type="Proteomes" id="UP000199158"/>
    </source>
</evidence>
<dbReference type="RefSeq" id="WP_092751481.1">
    <property type="nucleotide sequence ID" value="NZ_FOCG01000001.1"/>
</dbReference>
<dbReference type="OrthoDB" id="1722540at2"/>
<protein>
    <submittedName>
        <fullName evidence="1">Uncharacterized protein</fullName>
    </submittedName>
</protein>